<reference evidence="3" key="2">
    <citation type="submission" date="2021-04" db="EMBL/GenBank/DDBJ databases">
        <authorList>
            <person name="Podell S."/>
        </authorList>
    </citation>
    <scope>NUCLEOTIDE SEQUENCE</scope>
    <source>
        <strain evidence="3">Hildebrandi</strain>
    </source>
</reference>
<keyword evidence="2" id="KW-0472">Membrane</keyword>
<sequence length="347" mass="37683">MTRPTTEPAFNPYTDEVEDLPPPTQPPIDDNPPDGLDASNNEELDDLEFTLSTHEKVNLASYTELFNKEYLSSSSEEKGVSSLKQRQNAPKRTVAFFSFTAALVIVIVALSIATSLSKQKQSSSQLNVNKAIIEPTHSTIAPTGGSPVQVPLAAPTETSVPVIAPTVKKPLPPPVASDTVVPVTIPLEAPTSPLASPVAPPVSVSATDWDHICTFALKTDKDCYEPGATVQVNFATCGAGPYDWIGLFPKGAETHQGDVPPPFFHWEYTCGKTEGFCERPPRNSFLFVPLRVATENEYQFYMISGEYPMIALASSAPFLVSDTCYNRNGMVEEDSPEWMDENESGSH</sequence>
<keyword evidence="5" id="KW-1185">Reference proteome</keyword>
<dbReference type="AlphaFoldDB" id="A0A9K3K952"/>
<dbReference type="Proteomes" id="UP000693970">
    <property type="component" value="Unassembled WGS sequence"/>
</dbReference>
<comment type="caution">
    <text evidence="3">The sequence shown here is derived from an EMBL/GenBank/DDBJ whole genome shotgun (WGS) entry which is preliminary data.</text>
</comment>
<protein>
    <submittedName>
        <fullName evidence="3">Uncharacterized protein</fullName>
    </submittedName>
</protein>
<proteinExistence type="predicted"/>
<evidence type="ECO:0000313" key="3">
    <source>
        <dbReference type="EMBL" id="KAG7338865.1"/>
    </source>
</evidence>
<evidence type="ECO:0000313" key="5">
    <source>
        <dbReference type="Proteomes" id="UP000693970"/>
    </source>
</evidence>
<evidence type="ECO:0000256" key="1">
    <source>
        <dbReference type="SAM" id="MobiDB-lite"/>
    </source>
</evidence>
<feature type="compositionally biased region" description="Pro residues" evidence="1">
    <location>
        <begin position="20"/>
        <end position="30"/>
    </location>
</feature>
<dbReference type="EMBL" id="JAGRRH010000046">
    <property type="protein sequence ID" value="KAG7338865.1"/>
    <property type="molecule type" value="Genomic_DNA"/>
</dbReference>
<keyword evidence="2" id="KW-0812">Transmembrane</keyword>
<evidence type="ECO:0000313" key="4">
    <source>
        <dbReference type="EMBL" id="KAG7366159.1"/>
    </source>
</evidence>
<feature type="region of interest" description="Disordered" evidence="1">
    <location>
        <begin position="1"/>
        <end position="44"/>
    </location>
</feature>
<name>A0A9K3K952_9STRA</name>
<feature type="transmembrane region" description="Helical" evidence="2">
    <location>
        <begin position="94"/>
        <end position="116"/>
    </location>
</feature>
<gene>
    <name evidence="3" type="ORF">IV203_004765</name>
    <name evidence="4" type="ORF">IV203_028829</name>
</gene>
<organism evidence="3 5">
    <name type="scientific">Nitzschia inconspicua</name>
    <dbReference type="NCBI Taxonomy" id="303405"/>
    <lineage>
        <taxon>Eukaryota</taxon>
        <taxon>Sar</taxon>
        <taxon>Stramenopiles</taxon>
        <taxon>Ochrophyta</taxon>
        <taxon>Bacillariophyta</taxon>
        <taxon>Bacillariophyceae</taxon>
        <taxon>Bacillariophycidae</taxon>
        <taxon>Bacillariales</taxon>
        <taxon>Bacillariaceae</taxon>
        <taxon>Nitzschia</taxon>
    </lineage>
</organism>
<evidence type="ECO:0000256" key="2">
    <source>
        <dbReference type="SAM" id="Phobius"/>
    </source>
</evidence>
<accession>A0A9K3K952</accession>
<keyword evidence="2" id="KW-1133">Transmembrane helix</keyword>
<reference evidence="3" key="1">
    <citation type="journal article" date="2021" name="Sci. Rep.">
        <title>Diploid genomic architecture of Nitzschia inconspicua, an elite biomass production diatom.</title>
        <authorList>
            <person name="Oliver A."/>
            <person name="Podell S."/>
            <person name="Pinowska A."/>
            <person name="Traller J.C."/>
            <person name="Smith S.R."/>
            <person name="McClure R."/>
            <person name="Beliaev A."/>
            <person name="Bohutskyi P."/>
            <person name="Hill E.A."/>
            <person name="Rabines A."/>
            <person name="Zheng H."/>
            <person name="Allen L.Z."/>
            <person name="Kuo A."/>
            <person name="Grigoriev I.V."/>
            <person name="Allen A.E."/>
            <person name="Hazlebeck D."/>
            <person name="Allen E.E."/>
        </authorList>
    </citation>
    <scope>NUCLEOTIDE SEQUENCE</scope>
    <source>
        <strain evidence="3">Hildebrandi</strain>
    </source>
</reference>
<dbReference type="EMBL" id="JAGRRH010000007">
    <property type="protein sequence ID" value="KAG7366159.1"/>
    <property type="molecule type" value="Genomic_DNA"/>
</dbReference>